<evidence type="ECO:0000313" key="4">
    <source>
        <dbReference type="EMBL" id="MBK1726757.1"/>
    </source>
</evidence>
<sequence length="134" mass="14770">MQISLSPIGYLRTEETELPRHWSVSERRGRIELEAQYAAGLQGIEAGQEIVALFAFHRSEPFSPERLIQRPPHSDHERGVFATCSPRRPNPIGLSVLRVLEVGEAALEVARIDMADGTPILDIKPHIAAAAVDA</sequence>
<gene>
    <name evidence="4" type="primary">tsaA</name>
    <name evidence="4" type="ORF">CKO13_06925</name>
</gene>
<protein>
    <submittedName>
        <fullName evidence="4">tRNA (N6-threonylcarbamoyladenosine(37)-N6)-methyltransferase TrmO</fullName>
    </submittedName>
</protein>
<dbReference type="CDD" id="cd09281">
    <property type="entry name" value="UPF0066"/>
    <property type="match status" value="1"/>
</dbReference>
<dbReference type="SUPFAM" id="SSF118196">
    <property type="entry name" value="YaeB-like"/>
    <property type="match status" value="1"/>
</dbReference>
<dbReference type="NCBIfam" id="TIGR00104">
    <property type="entry name" value="tRNA_TsaA"/>
    <property type="match status" value="1"/>
</dbReference>
<dbReference type="Gene3D" id="2.40.30.70">
    <property type="entry name" value="YaeB-like"/>
    <property type="match status" value="1"/>
</dbReference>
<name>A0ABS1E6K4_9GAMM</name>
<dbReference type="RefSeq" id="WP_200258572.1">
    <property type="nucleotide sequence ID" value="NZ_NRSH01000065.1"/>
</dbReference>
<evidence type="ECO:0000256" key="1">
    <source>
        <dbReference type="ARBA" id="ARBA00022691"/>
    </source>
</evidence>
<comment type="caution">
    <text evidence="4">The sequence shown here is derived from an EMBL/GenBank/DDBJ whole genome shotgun (WGS) entry which is preliminary data.</text>
</comment>
<proteinExistence type="inferred from homology"/>
<dbReference type="PROSITE" id="PS51668">
    <property type="entry name" value="TSAA_2"/>
    <property type="match status" value="1"/>
</dbReference>
<reference evidence="4 5" key="1">
    <citation type="journal article" date="2020" name="Microorganisms">
        <title>Osmotic Adaptation and Compatible Solute Biosynthesis of Phototrophic Bacteria as Revealed from Genome Analyses.</title>
        <authorList>
            <person name="Imhoff J.F."/>
            <person name="Rahn T."/>
            <person name="Kunzel S."/>
            <person name="Keller A."/>
            <person name="Neulinger S.C."/>
        </authorList>
    </citation>
    <scope>NUCLEOTIDE SEQUENCE [LARGE SCALE GENOMIC DNA]</scope>
    <source>
        <strain evidence="4 5">DSM 15116</strain>
    </source>
</reference>
<dbReference type="Pfam" id="PF01980">
    <property type="entry name" value="TrmO_N"/>
    <property type="match status" value="1"/>
</dbReference>
<keyword evidence="1" id="KW-0949">S-adenosyl-L-methionine</keyword>
<keyword evidence="5" id="KW-1185">Reference proteome</keyword>
<dbReference type="InterPro" id="IPR036413">
    <property type="entry name" value="YaeB-like_sf"/>
</dbReference>
<dbReference type="InterPro" id="IPR036414">
    <property type="entry name" value="YaeB_N_sf"/>
</dbReference>
<evidence type="ECO:0000256" key="2">
    <source>
        <dbReference type="ARBA" id="ARBA00033753"/>
    </source>
</evidence>
<dbReference type="PANTHER" id="PTHR12818:SF0">
    <property type="entry name" value="TRNA (ADENINE(37)-N6)-METHYLTRANSFERASE"/>
    <property type="match status" value="1"/>
</dbReference>
<evidence type="ECO:0000259" key="3">
    <source>
        <dbReference type="PROSITE" id="PS51668"/>
    </source>
</evidence>
<dbReference type="EMBL" id="NRSH01000065">
    <property type="protein sequence ID" value="MBK1726757.1"/>
    <property type="molecule type" value="Genomic_DNA"/>
</dbReference>
<evidence type="ECO:0000313" key="5">
    <source>
        <dbReference type="Proteomes" id="UP000738126"/>
    </source>
</evidence>
<dbReference type="InterPro" id="IPR040372">
    <property type="entry name" value="YaeB-like"/>
</dbReference>
<organism evidence="4 5">
    <name type="scientific">Halorhodospira neutriphila</name>
    <dbReference type="NCBI Taxonomy" id="168379"/>
    <lineage>
        <taxon>Bacteria</taxon>
        <taxon>Pseudomonadati</taxon>
        <taxon>Pseudomonadota</taxon>
        <taxon>Gammaproteobacteria</taxon>
        <taxon>Chromatiales</taxon>
        <taxon>Ectothiorhodospiraceae</taxon>
        <taxon>Halorhodospira</taxon>
    </lineage>
</organism>
<comment type="similarity">
    <text evidence="2">Belongs to the tRNA methyltransferase O family.</text>
</comment>
<dbReference type="Proteomes" id="UP000738126">
    <property type="component" value="Unassembled WGS sequence"/>
</dbReference>
<dbReference type="InterPro" id="IPR023370">
    <property type="entry name" value="TrmO-like_N"/>
</dbReference>
<feature type="domain" description="TsaA-like" evidence="3">
    <location>
        <begin position="5"/>
        <end position="134"/>
    </location>
</feature>
<dbReference type="PANTHER" id="PTHR12818">
    <property type="entry name" value="TRNA (ADENINE(37)-N6)-METHYLTRANSFERASE"/>
    <property type="match status" value="1"/>
</dbReference>
<accession>A0ABS1E6K4</accession>